<evidence type="ECO:0000256" key="4">
    <source>
        <dbReference type="ARBA" id="ARBA00023136"/>
    </source>
</evidence>
<comment type="subcellular location">
    <subcellularLocation>
        <location evidence="1">Membrane</location>
        <topology evidence="1">Multi-pass membrane protein</topology>
    </subcellularLocation>
</comment>
<accession>A0AAD9MW22</accession>
<evidence type="ECO:0000256" key="2">
    <source>
        <dbReference type="ARBA" id="ARBA00022692"/>
    </source>
</evidence>
<dbReference type="EMBL" id="JAODUP010000642">
    <property type="protein sequence ID" value="KAK2145976.1"/>
    <property type="molecule type" value="Genomic_DNA"/>
</dbReference>
<dbReference type="Pfam" id="PF13903">
    <property type="entry name" value="Claudin_2"/>
    <property type="match status" value="1"/>
</dbReference>
<sequence length="331" mass="38148">MDRICQYSTIIFSSNVAVLLIVSVITDYWEYRGFDLDRIVSSIEPTNRTAVTDPGDTNSYIEINYYWDLTARRRPPPPGIQKVTHYQSPALVYKYFYLETYAVNRSRYDRCGNVTEEVTLTHVHRWQDIIVLYTQYGNLFRECDSLEAGVRSRLGIVHINPKRCFNFVTTFRNGDYINKELPAIIHLERSAFLFAIVCVISSVISVIGGGYGSLAKDQRSVLTASTAALMSGVSLTVTIALFHGKCHLLHRREFMAGIDVPYKKILDKYRTYEFGWSFVLAWICVAFCFIHTWVWLKKSQDMASRYPTKADRIRNSAEWMSFNNDTVILDP</sequence>
<proteinExistence type="predicted"/>
<evidence type="ECO:0000256" key="1">
    <source>
        <dbReference type="ARBA" id="ARBA00004141"/>
    </source>
</evidence>
<dbReference type="InterPro" id="IPR050579">
    <property type="entry name" value="PMP-22/EMP/MP20-like"/>
</dbReference>
<gene>
    <name evidence="6" type="ORF">LSH36_642g00008</name>
</gene>
<organism evidence="6 7">
    <name type="scientific">Paralvinella palmiformis</name>
    <dbReference type="NCBI Taxonomy" id="53620"/>
    <lineage>
        <taxon>Eukaryota</taxon>
        <taxon>Metazoa</taxon>
        <taxon>Spiralia</taxon>
        <taxon>Lophotrochozoa</taxon>
        <taxon>Annelida</taxon>
        <taxon>Polychaeta</taxon>
        <taxon>Sedentaria</taxon>
        <taxon>Canalipalpata</taxon>
        <taxon>Terebellida</taxon>
        <taxon>Terebelliformia</taxon>
        <taxon>Alvinellidae</taxon>
        <taxon>Paralvinella</taxon>
    </lineage>
</organism>
<feature type="transmembrane region" description="Helical" evidence="5">
    <location>
        <begin position="220"/>
        <end position="242"/>
    </location>
</feature>
<evidence type="ECO:0000256" key="5">
    <source>
        <dbReference type="SAM" id="Phobius"/>
    </source>
</evidence>
<reference evidence="6" key="1">
    <citation type="journal article" date="2023" name="Mol. Biol. Evol.">
        <title>Third-Generation Sequencing Reveals the Adaptive Role of the Epigenome in Three Deep-Sea Polychaetes.</title>
        <authorList>
            <person name="Perez M."/>
            <person name="Aroh O."/>
            <person name="Sun Y."/>
            <person name="Lan Y."/>
            <person name="Juniper S.K."/>
            <person name="Young C.R."/>
            <person name="Angers B."/>
            <person name="Qian P.Y."/>
        </authorList>
    </citation>
    <scope>NUCLEOTIDE SEQUENCE</scope>
    <source>
        <strain evidence="6">P08H-3</strain>
    </source>
</reference>
<dbReference type="InterPro" id="IPR004031">
    <property type="entry name" value="PMP22/EMP/MP20/Claudin"/>
</dbReference>
<dbReference type="PANTHER" id="PTHR10671">
    <property type="entry name" value="EPITHELIAL MEMBRANE PROTEIN-RELATED"/>
    <property type="match status" value="1"/>
</dbReference>
<comment type="caution">
    <text evidence="6">The sequence shown here is derived from an EMBL/GenBank/DDBJ whole genome shotgun (WGS) entry which is preliminary data.</text>
</comment>
<name>A0AAD9MW22_9ANNE</name>
<feature type="transmembrane region" description="Helical" evidence="5">
    <location>
        <begin position="6"/>
        <end position="29"/>
    </location>
</feature>
<evidence type="ECO:0000313" key="7">
    <source>
        <dbReference type="Proteomes" id="UP001208570"/>
    </source>
</evidence>
<dbReference type="GO" id="GO:0005886">
    <property type="term" value="C:plasma membrane"/>
    <property type="evidence" value="ECO:0007669"/>
    <property type="project" value="TreeGrafter"/>
</dbReference>
<keyword evidence="7" id="KW-1185">Reference proteome</keyword>
<dbReference type="Proteomes" id="UP001208570">
    <property type="component" value="Unassembled WGS sequence"/>
</dbReference>
<feature type="transmembrane region" description="Helical" evidence="5">
    <location>
        <begin position="274"/>
        <end position="296"/>
    </location>
</feature>
<evidence type="ECO:0000256" key="3">
    <source>
        <dbReference type="ARBA" id="ARBA00022989"/>
    </source>
</evidence>
<keyword evidence="2 5" id="KW-0812">Transmembrane</keyword>
<keyword evidence="4 5" id="KW-0472">Membrane</keyword>
<keyword evidence="3 5" id="KW-1133">Transmembrane helix</keyword>
<evidence type="ECO:0000313" key="6">
    <source>
        <dbReference type="EMBL" id="KAK2145976.1"/>
    </source>
</evidence>
<dbReference type="PANTHER" id="PTHR10671:SF108">
    <property type="entry name" value="CLAUDIN FAMILY PROTEIN-RELATED"/>
    <property type="match status" value="1"/>
</dbReference>
<feature type="transmembrane region" description="Helical" evidence="5">
    <location>
        <begin position="191"/>
        <end position="214"/>
    </location>
</feature>
<dbReference type="Gene3D" id="1.20.140.150">
    <property type="match status" value="1"/>
</dbReference>
<protein>
    <submittedName>
        <fullName evidence="6">Uncharacterized protein</fullName>
    </submittedName>
</protein>
<dbReference type="AlphaFoldDB" id="A0AAD9MW22"/>